<sequence length="126" mass="14589">MEDNLPLNIYEHHEIAKKALPKVIYDYINSGAEDEYTLRTCSINPTKKGIEGDWRRIPSFMGMKRTRPEGEYCIIWKNKFMTSRSCGCQQGRHVNNLTGIQHAFTHNCRSNVEPQISTFRMGEGYS</sequence>
<accession>A0A0D3GTI8</accession>
<dbReference type="Gramene" id="OBART07G22200.1">
    <property type="protein sequence ID" value="OBART07G22200.1"/>
    <property type="gene ID" value="OBART07G22200"/>
</dbReference>
<reference evidence="1" key="1">
    <citation type="journal article" date="2009" name="Rice">
        <title>De Novo Next Generation Sequencing of Plant Genomes.</title>
        <authorList>
            <person name="Rounsley S."/>
            <person name="Marri P.R."/>
            <person name="Yu Y."/>
            <person name="He R."/>
            <person name="Sisneros N."/>
            <person name="Goicoechea J.L."/>
            <person name="Lee S.J."/>
            <person name="Angelova A."/>
            <person name="Kudrna D."/>
            <person name="Luo M."/>
            <person name="Affourtit J."/>
            <person name="Desany B."/>
            <person name="Knight J."/>
            <person name="Niazi F."/>
            <person name="Egholm M."/>
            <person name="Wing R.A."/>
        </authorList>
    </citation>
    <scope>NUCLEOTIDE SEQUENCE [LARGE SCALE GENOMIC DNA]</scope>
    <source>
        <strain evidence="1">cv. IRGC 105608</strain>
    </source>
</reference>
<organism evidence="1">
    <name type="scientific">Oryza barthii</name>
    <dbReference type="NCBI Taxonomy" id="65489"/>
    <lineage>
        <taxon>Eukaryota</taxon>
        <taxon>Viridiplantae</taxon>
        <taxon>Streptophyta</taxon>
        <taxon>Embryophyta</taxon>
        <taxon>Tracheophyta</taxon>
        <taxon>Spermatophyta</taxon>
        <taxon>Magnoliopsida</taxon>
        <taxon>Liliopsida</taxon>
        <taxon>Poales</taxon>
        <taxon>Poaceae</taxon>
        <taxon>BOP clade</taxon>
        <taxon>Oryzoideae</taxon>
        <taxon>Oryzeae</taxon>
        <taxon>Oryzinae</taxon>
        <taxon>Oryza</taxon>
    </lineage>
</organism>
<reference evidence="1" key="2">
    <citation type="submission" date="2015-03" db="UniProtKB">
        <authorList>
            <consortium name="EnsemblPlants"/>
        </authorList>
    </citation>
    <scope>IDENTIFICATION</scope>
</reference>
<dbReference type="PaxDb" id="65489-OBART07G22200.1"/>
<proteinExistence type="predicted"/>
<dbReference type="Proteomes" id="UP000026960">
    <property type="component" value="Chromosome 7"/>
</dbReference>
<evidence type="ECO:0000313" key="1">
    <source>
        <dbReference type="EnsemblPlants" id="OBART07G22200.1"/>
    </source>
</evidence>
<dbReference type="HOGENOM" id="CLU_1985189_0_0_1"/>
<evidence type="ECO:0008006" key="3">
    <source>
        <dbReference type="Google" id="ProtNLM"/>
    </source>
</evidence>
<keyword evidence="2" id="KW-1185">Reference proteome</keyword>
<dbReference type="EnsemblPlants" id="OBART07G22200.1">
    <property type="protein sequence ID" value="OBART07G22200.1"/>
    <property type="gene ID" value="OBART07G22200"/>
</dbReference>
<dbReference type="AlphaFoldDB" id="A0A0D3GTI8"/>
<name>A0A0D3GTI8_9ORYZ</name>
<evidence type="ECO:0000313" key="2">
    <source>
        <dbReference type="Proteomes" id="UP000026960"/>
    </source>
</evidence>
<protein>
    <recommendedName>
        <fullName evidence="3">FMN-dependent dehydrogenase domain-containing protein</fullName>
    </recommendedName>
</protein>